<sequence length="60" mass="6812">MPQTLPKDPVILLSFVNTELRDHYTSLDKFCHAHGADRAALEQKLGDIDYCYDAATNQFI</sequence>
<protein>
    <submittedName>
        <fullName evidence="1">DUF4250 domain-containing protein</fullName>
    </submittedName>
</protein>
<dbReference type="Proteomes" id="UP000621540">
    <property type="component" value="Unassembled WGS sequence"/>
</dbReference>
<dbReference type="InterPro" id="IPR025346">
    <property type="entry name" value="DUF4250"/>
</dbReference>
<proteinExistence type="predicted"/>
<accession>A0ABR7I9F7</accession>
<name>A0ABR7I9F7_9FIRM</name>
<dbReference type="Pfam" id="PF14056">
    <property type="entry name" value="DUF4250"/>
    <property type="match status" value="1"/>
</dbReference>
<reference evidence="1 2" key="1">
    <citation type="submission" date="2020-08" db="EMBL/GenBank/DDBJ databases">
        <title>Genome public.</title>
        <authorList>
            <person name="Liu C."/>
            <person name="Sun Q."/>
        </authorList>
    </citation>
    <scope>NUCLEOTIDE SEQUENCE [LARGE SCALE GENOMIC DNA]</scope>
    <source>
        <strain evidence="1 2">BX0805</strain>
    </source>
</reference>
<gene>
    <name evidence="1" type="ORF">H8Z76_05925</name>
</gene>
<evidence type="ECO:0000313" key="1">
    <source>
        <dbReference type="EMBL" id="MBC5753571.1"/>
    </source>
</evidence>
<evidence type="ECO:0000313" key="2">
    <source>
        <dbReference type="Proteomes" id="UP000621540"/>
    </source>
</evidence>
<dbReference type="EMBL" id="JACOQH010000003">
    <property type="protein sequence ID" value="MBC5753571.1"/>
    <property type="molecule type" value="Genomic_DNA"/>
</dbReference>
<dbReference type="RefSeq" id="WP_022514914.1">
    <property type="nucleotide sequence ID" value="NZ_JACOQH010000003.1"/>
</dbReference>
<comment type="caution">
    <text evidence="1">The sequence shown here is derived from an EMBL/GenBank/DDBJ whole genome shotgun (WGS) entry which is preliminary data.</text>
</comment>
<keyword evidence="2" id="KW-1185">Reference proteome</keyword>
<organism evidence="1 2">
    <name type="scientific">Roseburia yibonii</name>
    <dbReference type="NCBI Taxonomy" id="2763063"/>
    <lineage>
        <taxon>Bacteria</taxon>
        <taxon>Bacillati</taxon>
        <taxon>Bacillota</taxon>
        <taxon>Clostridia</taxon>
        <taxon>Lachnospirales</taxon>
        <taxon>Lachnospiraceae</taxon>
        <taxon>Roseburia</taxon>
    </lineage>
</organism>